<evidence type="ECO:0000313" key="10">
    <source>
        <dbReference type="EMBL" id="AWT24849.1"/>
    </source>
</evidence>
<sequence length="335" mass="34184">MTPSGASPGSVPDARSPDSVSGGGGSSDGTASGGSASVSVVSVDSVPGGPALGGAGEGGHGGVSRLLAGLRRRRIPLHLGTLAGVIAVWWAVARFGGLDPVVLPGPGEVADRLVTTNLCQSASGSGRPECGVQGYFLWQHLLATIQRIAVGLGAGTVVGVLLGWLLGSSRGVRSVVEPYLSFLRALPPLGYIGLLIVWFGIGDQSKVVLLFLAAFPTVAVSTLVGVTGVRRDWILATESLGASRVQVFRTVLLPGALPDIINGVRLASGLCWSAIVAAEMNDGIPGIGGLAYISGTQLDTSLAIACIIVIGIAALLLDQLLLWVERTYAPWRTKQ</sequence>
<proteinExistence type="inferred from homology"/>
<dbReference type="Pfam" id="PF00528">
    <property type="entry name" value="BPD_transp_1"/>
    <property type="match status" value="1"/>
</dbReference>
<dbReference type="GO" id="GO:0010438">
    <property type="term" value="P:cellular response to sulfur starvation"/>
    <property type="evidence" value="ECO:0007669"/>
    <property type="project" value="TreeGrafter"/>
</dbReference>
<evidence type="ECO:0000259" key="9">
    <source>
        <dbReference type="PROSITE" id="PS50928"/>
    </source>
</evidence>
<evidence type="ECO:0000256" key="3">
    <source>
        <dbReference type="ARBA" id="ARBA00022475"/>
    </source>
</evidence>
<feature type="transmembrane region" description="Helical" evidence="7">
    <location>
        <begin position="207"/>
        <end position="229"/>
    </location>
</feature>
<dbReference type="PANTHER" id="PTHR30151:SF25">
    <property type="entry name" value="TAURINE TRANSPORT SYSTEM PERMEASE PROTEIN TAUC"/>
    <property type="match status" value="1"/>
</dbReference>
<comment type="subcellular location">
    <subcellularLocation>
        <location evidence="1 7">Cell membrane</location>
        <topology evidence="1 7">Multi-pass membrane protein</topology>
    </subcellularLocation>
</comment>
<name>A0A2Z3YMM6_9CORY</name>
<accession>A0A2Z3YMM6</accession>
<feature type="region of interest" description="Disordered" evidence="8">
    <location>
        <begin position="1"/>
        <end position="40"/>
    </location>
</feature>
<evidence type="ECO:0000256" key="7">
    <source>
        <dbReference type="RuleBase" id="RU363032"/>
    </source>
</evidence>
<evidence type="ECO:0000313" key="11">
    <source>
        <dbReference type="Proteomes" id="UP000247696"/>
    </source>
</evidence>
<keyword evidence="5 7" id="KW-1133">Transmembrane helix</keyword>
<feature type="transmembrane region" description="Helical" evidence="7">
    <location>
        <begin position="75"/>
        <end position="92"/>
    </location>
</feature>
<keyword evidence="2 7" id="KW-0813">Transport</keyword>
<protein>
    <submittedName>
        <fullName evidence="10">Bicarbonate transport system permease protein CmpB</fullName>
    </submittedName>
</protein>
<evidence type="ECO:0000256" key="1">
    <source>
        <dbReference type="ARBA" id="ARBA00004651"/>
    </source>
</evidence>
<dbReference type="EMBL" id="CP024988">
    <property type="protein sequence ID" value="AWT24849.1"/>
    <property type="molecule type" value="Genomic_DNA"/>
</dbReference>
<dbReference type="AlphaFoldDB" id="A0A2Z3YMM6"/>
<keyword evidence="6 7" id="KW-0472">Membrane</keyword>
<dbReference type="GO" id="GO:0055085">
    <property type="term" value="P:transmembrane transport"/>
    <property type="evidence" value="ECO:0007669"/>
    <property type="project" value="InterPro"/>
</dbReference>
<dbReference type="InterPro" id="IPR000515">
    <property type="entry name" value="MetI-like"/>
</dbReference>
<keyword evidence="3" id="KW-1003">Cell membrane</keyword>
<reference evidence="11" key="1">
    <citation type="submission" date="2017-11" db="EMBL/GenBank/DDBJ databases">
        <title>Otitis media/interna in a cat caused by the recently described species Corynebacterium provencense.</title>
        <authorList>
            <person name="Kittl S."/>
            <person name="Brodard I."/>
            <person name="Rychener L."/>
            <person name="Jores J."/>
            <person name="Roosje P."/>
            <person name="Gobeli Brawand S."/>
        </authorList>
    </citation>
    <scope>NUCLEOTIDE SEQUENCE [LARGE SCALE GENOMIC DNA]</scope>
    <source>
        <strain evidence="11">17KM38</strain>
    </source>
</reference>
<comment type="similarity">
    <text evidence="7">Belongs to the binding-protein-dependent transport system permease family.</text>
</comment>
<evidence type="ECO:0000256" key="2">
    <source>
        <dbReference type="ARBA" id="ARBA00022448"/>
    </source>
</evidence>
<evidence type="ECO:0000256" key="8">
    <source>
        <dbReference type="SAM" id="MobiDB-lite"/>
    </source>
</evidence>
<evidence type="ECO:0000256" key="5">
    <source>
        <dbReference type="ARBA" id="ARBA00022989"/>
    </source>
</evidence>
<feature type="transmembrane region" description="Helical" evidence="7">
    <location>
        <begin position="179"/>
        <end position="201"/>
    </location>
</feature>
<dbReference type="KEGG" id="cpre:Csp1_00090"/>
<organism evidence="10 11">
    <name type="scientific">Corynebacterium provencense</name>
    <dbReference type="NCBI Taxonomy" id="1737425"/>
    <lineage>
        <taxon>Bacteria</taxon>
        <taxon>Bacillati</taxon>
        <taxon>Actinomycetota</taxon>
        <taxon>Actinomycetes</taxon>
        <taxon>Mycobacteriales</taxon>
        <taxon>Corynebacteriaceae</taxon>
        <taxon>Corynebacterium</taxon>
    </lineage>
</organism>
<feature type="transmembrane region" description="Helical" evidence="7">
    <location>
        <begin position="302"/>
        <end position="324"/>
    </location>
</feature>
<dbReference type="Gene3D" id="1.10.3720.10">
    <property type="entry name" value="MetI-like"/>
    <property type="match status" value="1"/>
</dbReference>
<evidence type="ECO:0000256" key="6">
    <source>
        <dbReference type="ARBA" id="ARBA00023136"/>
    </source>
</evidence>
<keyword evidence="4 7" id="KW-0812">Transmembrane</keyword>
<dbReference type="PANTHER" id="PTHR30151">
    <property type="entry name" value="ALKANE SULFONATE ABC TRANSPORTER-RELATED, MEMBRANE SUBUNIT"/>
    <property type="match status" value="1"/>
</dbReference>
<dbReference type="GO" id="GO:0005886">
    <property type="term" value="C:plasma membrane"/>
    <property type="evidence" value="ECO:0007669"/>
    <property type="project" value="UniProtKB-SubCell"/>
</dbReference>
<keyword evidence="11" id="KW-1185">Reference proteome</keyword>
<dbReference type="STRING" id="1737425.GCA_900049755_01792"/>
<evidence type="ECO:0000256" key="4">
    <source>
        <dbReference type="ARBA" id="ARBA00022692"/>
    </source>
</evidence>
<dbReference type="CDD" id="cd06261">
    <property type="entry name" value="TM_PBP2"/>
    <property type="match status" value="1"/>
</dbReference>
<dbReference type="SUPFAM" id="SSF161098">
    <property type="entry name" value="MetI-like"/>
    <property type="match status" value="1"/>
</dbReference>
<dbReference type="InterPro" id="IPR035906">
    <property type="entry name" value="MetI-like_sf"/>
</dbReference>
<dbReference type="Proteomes" id="UP000247696">
    <property type="component" value="Chromosome"/>
</dbReference>
<feature type="domain" description="ABC transmembrane type-1" evidence="9">
    <location>
        <begin position="141"/>
        <end position="321"/>
    </location>
</feature>
<feature type="transmembrane region" description="Helical" evidence="7">
    <location>
        <begin position="145"/>
        <end position="167"/>
    </location>
</feature>
<feature type="compositionally biased region" description="Low complexity" evidence="8">
    <location>
        <begin position="28"/>
        <end position="40"/>
    </location>
</feature>
<gene>
    <name evidence="10" type="primary">cmpB</name>
    <name evidence="10" type="ORF">Csp1_00090</name>
</gene>
<dbReference type="PROSITE" id="PS50928">
    <property type="entry name" value="ABC_TM1"/>
    <property type="match status" value="1"/>
</dbReference>